<accession>A0A7G9QWX9</accession>
<dbReference type="KEGG" id="tbv:H9L17_06945"/>
<dbReference type="AlphaFoldDB" id="A0A7G9QWX9"/>
<proteinExistence type="predicted"/>
<dbReference type="RefSeq" id="WP_187571598.1">
    <property type="nucleotide sequence ID" value="NZ_CP060711.1"/>
</dbReference>
<keyword evidence="2" id="KW-1185">Reference proteome</keyword>
<name>A0A7G9QWX9_9GAMM</name>
<protein>
    <submittedName>
        <fullName evidence="1">Uncharacterized protein</fullName>
    </submittedName>
</protein>
<organism evidence="1 2">
    <name type="scientific">Thermomonas brevis</name>
    <dbReference type="NCBI Taxonomy" id="215691"/>
    <lineage>
        <taxon>Bacteria</taxon>
        <taxon>Pseudomonadati</taxon>
        <taxon>Pseudomonadota</taxon>
        <taxon>Gammaproteobacteria</taxon>
        <taxon>Lysobacterales</taxon>
        <taxon>Lysobacteraceae</taxon>
        <taxon>Thermomonas</taxon>
    </lineage>
</organism>
<evidence type="ECO:0000313" key="2">
    <source>
        <dbReference type="Proteomes" id="UP000515977"/>
    </source>
</evidence>
<evidence type="ECO:0000313" key="1">
    <source>
        <dbReference type="EMBL" id="QNN47854.1"/>
    </source>
</evidence>
<reference evidence="1 2" key="1">
    <citation type="submission" date="2020-08" db="EMBL/GenBank/DDBJ databases">
        <title>Genome sequence of Thermomonas brevis KACC 16975T.</title>
        <authorList>
            <person name="Hyun D.-W."/>
            <person name="Bae J.-W."/>
        </authorList>
    </citation>
    <scope>NUCLEOTIDE SEQUENCE [LARGE SCALE GENOMIC DNA]</scope>
    <source>
        <strain evidence="1 2">KACC 16975</strain>
    </source>
</reference>
<gene>
    <name evidence="1" type="ORF">H9L17_06945</name>
</gene>
<dbReference type="EMBL" id="CP060711">
    <property type="protein sequence ID" value="QNN47854.1"/>
    <property type="molecule type" value="Genomic_DNA"/>
</dbReference>
<sequence length="362" mass="39305">MARLKRRFSPNRIRLGSANNLPLEVGASDTTLFLVGRELCLFTILDARQVPVKQRKAFAALAVRRVAPFPDPDFDAAWSADGSAAIWYWSRARVAALAAGEPGKRKRFAAEALHMGRPIEEGVELFQLAEGVEARAWKAGQLHASRWWPQLPAPAQWADFLRGTGHALPRENVVPEPVAVELAASPWTKQPISTDALQLSGLDQYLPKAIFAAAVVLLLAAGAELGSGARAQIDIWRAQSAVNRLDAPLKRILAARDAADEASAEITSLLSLHGPRPTTSLMAELIRLMPGGNWQIKRWSQPTPDTLEVSLVAPGSNPEQLVSEWEASPMFKNVTTELGRDNELVVKATVTPPTRLSGEPAP</sequence>
<dbReference type="Proteomes" id="UP000515977">
    <property type="component" value="Chromosome"/>
</dbReference>